<protein>
    <submittedName>
        <fullName evidence="1">Uncharacterized protein</fullName>
    </submittedName>
</protein>
<dbReference type="Proteomes" id="UP000009234">
    <property type="component" value="Chromosome"/>
</dbReference>
<dbReference type="EMBL" id="CP002780">
    <property type="protein sequence ID" value="AEG59222.1"/>
    <property type="molecule type" value="Genomic_DNA"/>
</dbReference>
<reference evidence="1 2" key="2">
    <citation type="journal article" date="2012" name="Stand. Genomic Sci.">
        <title>Complete genome sequence of the sulfate-reducing firmicute Desulfotomaculum ruminis type strain (DL(T)).</title>
        <authorList>
            <person name="Spring S."/>
            <person name="Visser M."/>
            <person name="Lu M."/>
            <person name="Copeland A."/>
            <person name="Lapidus A."/>
            <person name="Lucas S."/>
            <person name="Cheng J.F."/>
            <person name="Han C."/>
            <person name="Tapia R."/>
            <person name="Goodwin L.A."/>
            <person name="Pitluck S."/>
            <person name="Ivanova N."/>
            <person name="Land M."/>
            <person name="Hauser L."/>
            <person name="Larimer F."/>
            <person name="Rohde M."/>
            <person name="Goker M."/>
            <person name="Detter J.C."/>
            <person name="Kyrpides N.C."/>
            <person name="Woyke T."/>
            <person name="Schaap P.J."/>
            <person name="Plugge C.M."/>
            <person name="Muyzer G."/>
            <person name="Kuever J."/>
            <person name="Pereira I.A."/>
            <person name="Parshina S.N."/>
            <person name="Bernier-Latmani R."/>
            <person name="Stams A.J."/>
            <person name="Klenk H.P."/>
        </authorList>
    </citation>
    <scope>NUCLEOTIDE SEQUENCE [LARGE SCALE GENOMIC DNA]</scope>
    <source>
        <strain evidence="2">ATCC 23193 / DSM 2154 / NCIB 8452 / DL</strain>
    </source>
</reference>
<evidence type="ECO:0000313" key="1">
    <source>
        <dbReference type="EMBL" id="AEG59222.1"/>
    </source>
</evidence>
<name>F6DKG2_DESRL</name>
<dbReference type="KEGG" id="dru:Desru_0946"/>
<dbReference type="eggNOG" id="ENOG503331J">
    <property type="taxonomic scope" value="Bacteria"/>
</dbReference>
<reference evidence="2" key="1">
    <citation type="submission" date="2011-05" db="EMBL/GenBank/DDBJ databases">
        <title>Complete sequence of Desulfotomaculum ruminis DSM 2154.</title>
        <authorList>
            <person name="Lucas S."/>
            <person name="Copeland A."/>
            <person name="Lapidus A."/>
            <person name="Cheng J.-F."/>
            <person name="Goodwin L."/>
            <person name="Pitluck S."/>
            <person name="Lu M."/>
            <person name="Detter J.C."/>
            <person name="Han C."/>
            <person name="Tapia R."/>
            <person name="Land M."/>
            <person name="Hauser L."/>
            <person name="Kyrpides N."/>
            <person name="Ivanova N."/>
            <person name="Mikhailova N."/>
            <person name="Pagani I."/>
            <person name="Stams A.J.M."/>
            <person name="Plugge C.M."/>
            <person name="Muyzer G."/>
            <person name="Kuever J."/>
            <person name="Parshina S.N."/>
            <person name="Ivanova A.E."/>
            <person name="Nazina T.N."/>
            <person name="Brambilla E."/>
            <person name="Spring S."/>
            <person name="Klenk H.-P."/>
            <person name="Woyke T."/>
        </authorList>
    </citation>
    <scope>NUCLEOTIDE SEQUENCE [LARGE SCALE GENOMIC DNA]</scope>
    <source>
        <strain evidence="2">ATCC 23193 / DSM 2154 / NCIB 8452 / DL</strain>
    </source>
</reference>
<keyword evidence="2" id="KW-1185">Reference proteome</keyword>
<dbReference type="AlphaFoldDB" id="F6DKG2"/>
<organism evidence="1 2">
    <name type="scientific">Desulforamulus ruminis (strain ATCC 23193 / DSM 2154 / NCIMB 8452 / DL)</name>
    <name type="common">Desulfotomaculum ruminis</name>
    <dbReference type="NCBI Taxonomy" id="696281"/>
    <lineage>
        <taxon>Bacteria</taxon>
        <taxon>Bacillati</taxon>
        <taxon>Bacillota</taxon>
        <taxon>Clostridia</taxon>
        <taxon>Eubacteriales</taxon>
        <taxon>Peptococcaceae</taxon>
        <taxon>Desulforamulus</taxon>
    </lineage>
</organism>
<sequence length="254" mass="29630">MMNQQQEQPLMNRYDPEVLNRLKREIVQDLEARREWQEDYYGYDMNYGRNRRYPDNRYPYPPSRPMYRNRRPMEIDYDWWTDREDYDYQRNLAMIRSQLRNELMALDKMNRRIGQVSDPQVRQVLGELLQEARQQGMGVPELIESLNTNNPGFTNNLVNSVTGPFRGIDRRSFGWGIAAGLLGLMLLPTVAKSVRSLTEKAMDGSMDLSEKAQGMFEMAKEEFEDIVAEAKFNNLKGKAGGDDITDKGQPPTKK</sequence>
<dbReference type="RefSeq" id="WP_013840993.1">
    <property type="nucleotide sequence ID" value="NC_015589.1"/>
</dbReference>
<dbReference type="HOGENOM" id="CLU_1068456_0_0_9"/>
<proteinExistence type="predicted"/>
<gene>
    <name evidence="1" type="ordered locus">Desru_0946</name>
</gene>
<evidence type="ECO:0000313" key="2">
    <source>
        <dbReference type="Proteomes" id="UP000009234"/>
    </source>
</evidence>
<accession>F6DKG2</accession>